<dbReference type="SUPFAM" id="SSF103473">
    <property type="entry name" value="MFS general substrate transporter"/>
    <property type="match status" value="1"/>
</dbReference>
<dbReference type="InterPro" id="IPR020846">
    <property type="entry name" value="MFS_dom"/>
</dbReference>
<dbReference type="GO" id="GO:0022857">
    <property type="term" value="F:transmembrane transporter activity"/>
    <property type="evidence" value="ECO:0007669"/>
    <property type="project" value="InterPro"/>
</dbReference>
<proteinExistence type="predicted"/>
<dbReference type="PANTHER" id="PTHR23517:SF13">
    <property type="entry name" value="MAJOR FACILITATOR SUPERFAMILY MFS_1"/>
    <property type="match status" value="1"/>
</dbReference>
<feature type="transmembrane region" description="Helical" evidence="7">
    <location>
        <begin position="147"/>
        <end position="168"/>
    </location>
</feature>
<dbReference type="RefSeq" id="WP_354699541.1">
    <property type="nucleotide sequence ID" value="NZ_CP114014.1"/>
</dbReference>
<evidence type="ECO:0000256" key="5">
    <source>
        <dbReference type="ARBA" id="ARBA00022989"/>
    </source>
</evidence>
<evidence type="ECO:0000256" key="3">
    <source>
        <dbReference type="ARBA" id="ARBA00022475"/>
    </source>
</evidence>
<evidence type="ECO:0000256" key="1">
    <source>
        <dbReference type="ARBA" id="ARBA00004651"/>
    </source>
</evidence>
<keyword evidence="6 7" id="KW-0472">Membrane</keyword>
<feature type="transmembrane region" description="Helical" evidence="7">
    <location>
        <begin position="380"/>
        <end position="400"/>
    </location>
</feature>
<sequence length="415" mass="42546">MTRATATTRSHERGFWAVAFTFLALMAYSAVPTPLYAIYMARDGFGSLTVTVIFAVYAFGVMASLWLAGHLSDVLGRRRLLVAALVLTLLSSLFFLFWREVPGLMIGRFVNGLGIGAATATATAWIAELHTGARPEADARRAQRVALIANIGGLAVGPLAAGALAQWVDHPLTIPYLVSIATLVAGLVFVLLAPETRPAAVPRPAYRPQSVTIPAADRARFAAAALASLVAFAVYGLFNAMAPTFLAGTLHHTSHALAGAAAFVAFGSGVGAQLAAERLSVDRILRTGIGAMLAGLAILVLAVWLPTPSLALFLIGGAVAGGAGGLLFKGALTTVASIAPPETRAEALAGLFLCAYVGISVPVIGLGLMNEALSPRSALAIFAGVLAAGVLAATPVLLGGRKDAEQGANKVPVPV</sequence>
<feature type="transmembrane region" description="Helical" evidence="7">
    <location>
        <begin position="80"/>
        <end position="98"/>
    </location>
</feature>
<evidence type="ECO:0000256" key="6">
    <source>
        <dbReference type="ARBA" id="ARBA00023136"/>
    </source>
</evidence>
<name>A0AAU7B480_9ACTN</name>
<feature type="transmembrane region" description="Helical" evidence="7">
    <location>
        <begin position="45"/>
        <end position="68"/>
    </location>
</feature>
<dbReference type="AlphaFoldDB" id="A0AAU7B480"/>
<dbReference type="EMBL" id="CP114014">
    <property type="protein sequence ID" value="XAY08359.1"/>
    <property type="molecule type" value="Genomic_DNA"/>
</dbReference>
<dbReference type="InterPro" id="IPR050171">
    <property type="entry name" value="MFS_Transporters"/>
</dbReference>
<feature type="transmembrane region" description="Helical" evidence="7">
    <location>
        <begin position="284"/>
        <end position="304"/>
    </location>
</feature>
<organism evidence="9">
    <name type="scientific">Paraconexibacter sp. AEG42_29</name>
    <dbReference type="NCBI Taxonomy" id="2997339"/>
    <lineage>
        <taxon>Bacteria</taxon>
        <taxon>Bacillati</taxon>
        <taxon>Actinomycetota</taxon>
        <taxon>Thermoleophilia</taxon>
        <taxon>Solirubrobacterales</taxon>
        <taxon>Paraconexibacteraceae</taxon>
        <taxon>Paraconexibacter</taxon>
    </lineage>
</organism>
<evidence type="ECO:0000256" key="4">
    <source>
        <dbReference type="ARBA" id="ARBA00022692"/>
    </source>
</evidence>
<dbReference type="InterPro" id="IPR011701">
    <property type="entry name" value="MFS"/>
</dbReference>
<comment type="subcellular location">
    <subcellularLocation>
        <location evidence="1">Cell membrane</location>
        <topology evidence="1">Multi-pass membrane protein</topology>
    </subcellularLocation>
</comment>
<keyword evidence="4 7" id="KW-0812">Transmembrane</keyword>
<protein>
    <recommendedName>
        <fullName evidence="8">Major facilitator superfamily (MFS) profile domain-containing protein</fullName>
    </recommendedName>
</protein>
<keyword evidence="3" id="KW-1003">Cell membrane</keyword>
<feature type="domain" description="Major facilitator superfamily (MFS) profile" evidence="8">
    <location>
        <begin position="13"/>
        <end position="401"/>
    </location>
</feature>
<gene>
    <name evidence="9" type="ORF">DSM112329_05259</name>
</gene>
<evidence type="ECO:0000259" key="8">
    <source>
        <dbReference type="PROSITE" id="PS50850"/>
    </source>
</evidence>
<dbReference type="Gene3D" id="1.20.1250.20">
    <property type="entry name" value="MFS general substrate transporter like domains"/>
    <property type="match status" value="1"/>
</dbReference>
<feature type="transmembrane region" description="Helical" evidence="7">
    <location>
        <begin position="104"/>
        <end position="127"/>
    </location>
</feature>
<evidence type="ECO:0000256" key="2">
    <source>
        <dbReference type="ARBA" id="ARBA00022448"/>
    </source>
</evidence>
<feature type="transmembrane region" description="Helical" evidence="7">
    <location>
        <begin position="221"/>
        <end position="242"/>
    </location>
</feature>
<evidence type="ECO:0000256" key="7">
    <source>
        <dbReference type="SAM" id="Phobius"/>
    </source>
</evidence>
<dbReference type="Pfam" id="PF07690">
    <property type="entry name" value="MFS_1"/>
    <property type="match status" value="1"/>
</dbReference>
<feature type="transmembrane region" description="Helical" evidence="7">
    <location>
        <begin position="254"/>
        <end position="272"/>
    </location>
</feature>
<feature type="transmembrane region" description="Helical" evidence="7">
    <location>
        <begin position="310"/>
        <end position="328"/>
    </location>
</feature>
<evidence type="ECO:0000313" key="9">
    <source>
        <dbReference type="EMBL" id="XAY08359.1"/>
    </source>
</evidence>
<dbReference type="InterPro" id="IPR036259">
    <property type="entry name" value="MFS_trans_sf"/>
</dbReference>
<accession>A0AAU7B480</accession>
<keyword evidence="5 7" id="KW-1133">Transmembrane helix</keyword>
<dbReference type="GO" id="GO:0005886">
    <property type="term" value="C:plasma membrane"/>
    <property type="evidence" value="ECO:0007669"/>
    <property type="project" value="UniProtKB-SubCell"/>
</dbReference>
<dbReference type="KEGG" id="parq:DSM112329_05259"/>
<dbReference type="PROSITE" id="PS50850">
    <property type="entry name" value="MFS"/>
    <property type="match status" value="1"/>
</dbReference>
<feature type="transmembrane region" description="Helical" evidence="7">
    <location>
        <begin position="174"/>
        <end position="193"/>
    </location>
</feature>
<keyword evidence="2" id="KW-0813">Transport</keyword>
<reference evidence="9" key="1">
    <citation type="submission" date="2022-12" db="EMBL/GenBank/DDBJ databases">
        <title>Paraconexibacter alkalitolerans sp. nov. and Baekduia alba sp. nov., isolated from soil and emended description of the genera Paraconexibacter (Chun et al., 2020) and Baekduia (An et al., 2020).</title>
        <authorList>
            <person name="Vieira S."/>
            <person name="Huber K.J."/>
            <person name="Geppert A."/>
            <person name="Wolf J."/>
            <person name="Neumann-Schaal M."/>
            <person name="Muesken M."/>
            <person name="Overmann J."/>
        </authorList>
    </citation>
    <scope>NUCLEOTIDE SEQUENCE</scope>
    <source>
        <strain evidence="9">AEG42_29</strain>
    </source>
</reference>
<dbReference type="PANTHER" id="PTHR23517">
    <property type="entry name" value="RESISTANCE PROTEIN MDTM, PUTATIVE-RELATED-RELATED"/>
    <property type="match status" value="1"/>
</dbReference>
<feature type="transmembrane region" description="Helical" evidence="7">
    <location>
        <begin position="348"/>
        <end position="368"/>
    </location>
</feature>